<proteinExistence type="predicted"/>
<sequence length="135" mass="16287">MKVSRRKSKSFKIKKIEYNNIVCITKHSFYCCSCPRKLYKMSKRNQIQNYFTKRQKTDDVPIVQTQVDINLSSDDICNTTTKTFRDDMFRFPNTSMYNYVYIYVYIYFGVRVLDPIIKYKTGFKTTARFPLRRTK</sequence>
<accession>A0A2S2QTJ3</accession>
<dbReference type="EMBL" id="GGMS01011647">
    <property type="protein sequence ID" value="MBY80850.1"/>
    <property type="molecule type" value="Transcribed_RNA"/>
</dbReference>
<organism evidence="1">
    <name type="scientific">Sipha flava</name>
    <name type="common">yellow sugarcane aphid</name>
    <dbReference type="NCBI Taxonomy" id="143950"/>
    <lineage>
        <taxon>Eukaryota</taxon>
        <taxon>Metazoa</taxon>
        <taxon>Ecdysozoa</taxon>
        <taxon>Arthropoda</taxon>
        <taxon>Hexapoda</taxon>
        <taxon>Insecta</taxon>
        <taxon>Pterygota</taxon>
        <taxon>Neoptera</taxon>
        <taxon>Paraneoptera</taxon>
        <taxon>Hemiptera</taxon>
        <taxon>Sternorrhyncha</taxon>
        <taxon>Aphidomorpha</taxon>
        <taxon>Aphidoidea</taxon>
        <taxon>Aphididae</taxon>
        <taxon>Sipha</taxon>
    </lineage>
</organism>
<name>A0A2S2QTJ3_9HEMI</name>
<reference evidence="1" key="1">
    <citation type="submission" date="2018-04" db="EMBL/GenBank/DDBJ databases">
        <title>Transcriptome assembly of Sipha flava.</title>
        <authorList>
            <person name="Scully E.D."/>
            <person name="Geib S.M."/>
            <person name="Palmer N.A."/>
            <person name="Koch K."/>
            <person name="Bradshaw J."/>
            <person name="Heng-Moss T."/>
            <person name="Sarath G."/>
        </authorList>
    </citation>
    <scope>NUCLEOTIDE SEQUENCE</scope>
</reference>
<dbReference type="AlphaFoldDB" id="A0A2S2QTJ3"/>
<gene>
    <name evidence="1" type="ORF">g.112796</name>
</gene>
<evidence type="ECO:0000313" key="1">
    <source>
        <dbReference type="EMBL" id="MBY80850.1"/>
    </source>
</evidence>
<protein>
    <submittedName>
        <fullName evidence="1">Uncharacterized protein</fullName>
    </submittedName>
</protein>